<protein>
    <submittedName>
        <fullName evidence="1">Uncharacterized protein</fullName>
    </submittedName>
</protein>
<accession>U4VJF9</accession>
<organism evidence="1 2">
    <name type="scientific">Brucella intermedia 229E</name>
    <dbReference type="NCBI Taxonomy" id="1337887"/>
    <lineage>
        <taxon>Bacteria</taxon>
        <taxon>Pseudomonadati</taxon>
        <taxon>Pseudomonadota</taxon>
        <taxon>Alphaproteobacteria</taxon>
        <taxon>Hyphomicrobiales</taxon>
        <taxon>Brucellaceae</taxon>
        <taxon>Brucella/Ochrobactrum group</taxon>
        <taxon>Brucella</taxon>
    </lineage>
</organism>
<dbReference type="Proteomes" id="UP000016842">
    <property type="component" value="Unassembled WGS sequence"/>
</dbReference>
<dbReference type="EMBL" id="ASXJ01000052">
    <property type="protein sequence ID" value="ERM02931.1"/>
    <property type="molecule type" value="Genomic_DNA"/>
</dbReference>
<proteinExistence type="predicted"/>
<reference evidence="1 2" key="1">
    <citation type="journal article" date="2014" name="FEMS Microbiol. Lett.">
        <title>Genome sequencing analysis reveals virulence-related gene content of Ochrobactrum intermedium strain 229E, a urease-positive strain isolated from the human gastric niche.</title>
        <authorList>
            <person name="Kulkarni G.J."/>
            <person name="Shetty S."/>
            <person name="Dharne M.S."/>
            <person name="Shouche Y.S."/>
        </authorList>
    </citation>
    <scope>NUCLEOTIDE SEQUENCE [LARGE SCALE GENOMIC DNA]</scope>
    <source>
        <strain evidence="1 2">229E</strain>
    </source>
</reference>
<name>U4VJF9_9HYPH</name>
<dbReference type="AlphaFoldDB" id="U4VJF9"/>
<gene>
    <name evidence="1" type="ORF">Q644_14220</name>
</gene>
<evidence type="ECO:0000313" key="1">
    <source>
        <dbReference type="EMBL" id="ERM02931.1"/>
    </source>
</evidence>
<sequence>MAVRFFLDREARMRDRALFDRPIDSKLSDCDLVKIKIETRVTAKRFEHEQWS</sequence>
<comment type="caution">
    <text evidence="1">The sequence shown here is derived from an EMBL/GenBank/DDBJ whole genome shotgun (WGS) entry which is preliminary data.</text>
</comment>
<evidence type="ECO:0000313" key="2">
    <source>
        <dbReference type="Proteomes" id="UP000016842"/>
    </source>
</evidence>